<evidence type="ECO:0000313" key="2">
    <source>
        <dbReference type="Proteomes" id="UP001235343"/>
    </source>
</evidence>
<dbReference type="RefSeq" id="WP_285931753.1">
    <property type="nucleotide sequence ID" value="NZ_JASTZU010000032.1"/>
</dbReference>
<comment type="caution">
    <text evidence="1">The sequence shown here is derived from an EMBL/GenBank/DDBJ whole genome shotgun (WGS) entry which is preliminary data.</text>
</comment>
<sequence>MLEVNFEYKKEAITFCERLIQYDKHFQIRWNSSDEFENKVQIETLKKISNQKELIALALADVFIFHRELNWVNHIVKRNFYYTDKTEIQRIIDLTQSIISGDDDDLGQILKDKKPRDMLMSFFQSEWQQKKVHFDSIVNFRMQAYRKELINVVGLAIDEFKREEEYQLFVHSLREYVAKKKSKCSVISIVQGENFTFFTSNGTEISEVEIKGIIENEPIYIVGLDKYEMNLTPLIAMAPKKIVIYGDDPSEPKTMTIVNIFQERVNYEPLINFPFFDEKI</sequence>
<gene>
    <name evidence="1" type="primary">ytxC</name>
    <name evidence="1" type="ORF">QQS35_09310</name>
</gene>
<dbReference type="Proteomes" id="UP001235343">
    <property type="component" value="Unassembled WGS sequence"/>
</dbReference>
<keyword evidence="2" id="KW-1185">Reference proteome</keyword>
<dbReference type="InterPro" id="IPR014199">
    <property type="entry name" value="Spore_YtxC"/>
</dbReference>
<dbReference type="Pfam" id="PF08812">
    <property type="entry name" value="YtxC"/>
    <property type="match status" value="1"/>
</dbReference>
<protein>
    <submittedName>
        <fullName evidence="1">Sporulation protein YtxC</fullName>
    </submittedName>
</protein>
<proteinExistence type="predicted"/>
<name>A0ABT7L457_9BACI</name>
<dbReference type="EMBL" id="JASTZU010000032">
    <property type="protein sequence ID" value="MDL4840644.1"/>
    <property type="molecule type" value="Genomic_DNA"/>
</dbReference>
<reference evidence="1 2" key="1">
    <citation type="submission" date="2023-06" db="EMBL/GenBank/DDBJ databases">
        <title>Aquibacillus rhizosphaerae LR5S19.</title>
        <authorList>
            <person name="Sun J.-Q."/>
        </authorList>
    </citation>
    <scope>NUCLEOTIDE SEQUENCE [LARGE SCALE GENOMIC DNA]</scope>
    <source>
        <strain evidence="1 2">LR5S19</strain>
    </source>
</reference>
<evidence type="ECO:0000313" key="1">
    <source>
        <dbReference type="EMBL" id="MDL4840644.1"/>
    </source>
</evidence>
<organism evidence="1 2">
    <name type="scientific">Aquibacillus rhizosphaerae</name>
    <dbReference type="NCBI Taxonomy" id="3051431"/>
    <lineage>
        <taxon>Bacteria</taxon>
        <taxon>Bacillati</taxon>
        <taxon>Bacillota</taxon>
        <taxon>Bacilli</taxon>
        <taxon>Bacillales</taxon>
        <taxon>Bacillaceae</taxon>
        <taxon>Aquibacillus</taxon>
    </lineage>
</organism>
<accession>A0ABT7L457</accession>